<comment type="caution">
    <text evidence="2">The sequence shown here is derived from an EMBL/GenBank/DDBJ whole genome shotgun (WGS) entry which is preliminary data.</text>
</comment>
<dbReference type="EMBL" id="JAMWDU010000009">
    <property type="protein sequence ID" value="MCP8889002.1"/>
    <property type="molecule type" value="Genomic_DNA"/>
</dbReference>
<proteinExistence type="predicted"/>
<feature type="region of interest" description="Disordered" evidence="1">
    <location>
        <begin position="28"/>
        <end position="55"/>
    </location>
</feature>
<organism evidence="2 3">
    <name type="scientific">Devosia ureilytica</name>
    <dbReference type="NCBI Taxonomy" id="2952754"/>
    <lineage>
        <taxon>Bacteria</taxon>
        <taxon>Pseudomonadati</taxon>
        <taxon>Pseudomonadota</taxon>
        <taxon>Alphaproteobacteria</taxon>
        <taxon>Hyphomicrobiales</taxon>
        <taxon>Devosiaceae</taxon>
        <taxon>Devosia</taxon>
    </lineage>
</organism>
<feature type="compositionally biased region" description="Basic and acidic residues" evidence="1">
    <location>
        <begin position="44"/>
        <end position="55"/>
    </location>
</feature>
<accession>A0A9Q4ARS1</accession>
<dbReference type="Proteomes" id="UP001060275">
    <property type="component" value="Unassembled WGS sequence"/>
</dbReference>
<dbReference type="RefSeq" id="WP_254676186.1">
    <property type="nucleotide sequence ID" value="NZ_JAMWDU010000009.1"/>
</dbReference>
<sequence length="55" mass="6057">MPTRIVSATVEMSDGGEKYYQRKPEYQPAMSAQQIAATSNGHRQPGDDQAAKDDE</sequence>
<gene>
    <name evidence="2" type="ORF">NF348_17955</name>
</gene>
<protein>
    <submittedName>
        <fullName evidence="2">Uncharacterized protein</fullName>
    </submittedName>
</protein>
<feature type="compositionally biased region" description="Polar residues" evidence="1">
    <location>
        <begin position="30"/>
        <end position="42"/>
    </location>
</feature>
<evidence type="ECO:0000313" key="2">
    <source>
        <dbReference type="EMBL" id="MCP8889002.1"/>
    </source>
</evidence>
<evidence type="ECO:0000313" key="3">
    <source>
        <dbReference type="Proteomes" id="UP001060275"/>
    </source>
</evidence>
<dbReference type="AlphaFoldDB" id="A0A9Q4ARS1"/>
<reference evidence="2" key="1">
    <citation type="submission" date="2022-06" db="EMBL/GenBank/DDBJ databases">
        <title>Devosia sp. XJ19-45 genome assembly.</title>
        <authorList>
            <person name="Li B."/>
            <person name="Cai M."/>
            <person name="Nie G."/>
            <person name="Li W."/>
        </authorList>
    </citation>
    <scope>NUCLEOTIDE SEQUENCE</scope>
    <source>
        <strain evidence="2">XJ19-45</strain>
    </source>
</reference>
<name>A0A9Q4ARS1_9HYPH</name>
<keyword evidence="3" id="KW-1185">Reference proteome</keyword>
<evidence type="ECO:0000256" key="1">
    <source>
        <dbReference type="SAM" id="MobiDB-lite"/>
    </source>
</evidence>